<dbReference type="InterPro" id="IPR027417">
    <property type="entry name" value="P-loop_NTPase"/>
</dbReference>
<name>A0A6J7N622_9ZZZZ</name>
<gene>
    <name evidence="5" type="ORF">UFOPK2754_00250</name>
    <name evidence="6" type="ORF">UFOPK3543_01887</name>
    <name evidence="7" type="ORF">UFOPK3967_00863</name>
</gene>
<dbReference type="GO" id="GO:0003677">
    <property type="term" value="F:DNA binding"/>
    <property type="evidence" value="ECO:0007669"/>
    <property type="project" value="UniProtKB-KW"/>
</dbReference>
<dbReference type="GO" id="GO:0043138">
    <property type="term" value="F:3'-5' DNA helicase activity"/>
    <property type="evidence" value="ECO:0007669"/>
    <property type="project" value="TreeGrafter"/>
</dbReference>
<dbReference type="InterPro" id="IPR041222">
    <property type="entry name" value="PriA_3primeBD"/>
</dbReference>
<dbReference type="GO" id="GO:0006302">
    <property type="term" value="P:double-strand break repair"/>
    <property type="evidence" value="ECO:0007669"/>
    <property type="project" value="TreeGrafter"/>
</dbReference>
<organism evidence="7">
    <name type="scientific">freshwater metagenome</name>
    <dbReference type="NCBI Taxonomy" id="449393"/>
    <lineage>
        <taxon>unclassified sequences</taxon>
        <taxon>metagenomes</taxon>
        <taxon>ecological metagenomes</taxon>
    </lineage>
</organism>
<dbReference type="InterPro" id="IPR042115">
    <property type="entry name" value="PriA_3primeBD_sf"/>
</dbReference>
<dbReference type="AlphaFoldDB" id="A0A6J7N622"/>
<dbReference type="PANTHER" id="PTHR30580:SF0">
    <property type="entry name" value="PRIMOSOMAL PROTEIN N"/>
    <property type="match status" value="1"/>
</dbReference>
<evidence type="ECO:0000256" key="1">
    <source>
        <dbReference type="ARBA" id="ARBA00022741"/>
    </source>
</evidence>
<keyword evidence="2" id="KW-0067">ATP-binding</keyword>
<dbReference type="PANTHER" id="PTHR30580">
    <property type="entry name" value="PRIMOSOMAL PROTEIN N"/>
    <property type="match status" value="1"/>
</dbReference>
<dbReference type="Gene3D" id="3.40.1440.60">
    <property type="entry name" value="PriA, 3(prime) DNA-binding domain"/>
    <property type="match status" value="1"/>
</dbReference>
<protein>
    <submittedName>
        <fullName evidence="7">Unannotated protein</fullName>
    </submittedName>
</protein>
<dbReference type="EMBL" id="CAEZYR010000005">
    <property type="protein sequence ID" value="CAB4727421.1"/>
    <property type="molecule type" value="Genomic_DNA"/>
</dbReference>
<evidence type="ECO:0000256" key="2">
    <source>
        <dbReference type="ARBA" id="ARBA00022840"/>
    </source>
</evidence>
<evidence type="ECO:0000313" key="7">
    <source>
        <dbReference type="EMBL" id="CAB4988880.1"/>
    </source>
</evidence>
<evidence type="ECO:0000313" key="5">
    <source>
        <dbReference type="EMBL" id="CAB4727421.1"/>
    </source>
</evidence>
<evidence type="ECO:0000256" key="3">
    <source>
        <dbReference type="ARBA" id="ARBA00023125"/>
    </source>
</evidence>
<evidence type="ECO:0000259" key="4">
    <source>
        <dbReference type="Pfam" id="PF17764"/>
    </source>
</evidence>
<keyword evidence="1" id="KW-0547">Nucleotide-binding</keyword>
<dbReference type="Pfam" id="PF17764">
    <property type="entry name" value="PriA_3primeBD"/>
    <property type="match status" value="1"/>
</dbReference>
<dbReference type="EMBL" id="CAFBMH010000075">
    <property type="protein sequence ID" value="CAB4917290.1"/>
    <property type="molecule type" value="Genomic_DNA"/>
</dbReference>
<dbReference type="GO" id="GO:0006270">
    <property type="term" value="P:DNA replication initiation"/>
    <property type="evidence" value="ECO:0007669"/>
    <property type="project" value="TreeGrafter"/>
</dbReference>
<evidence type="ECO:0000313" key="6">
    <source>
        <dbReference type="EMBL" id="CAB4917290.1"/>
    </source>
</evidence>
<keyword evidence="3" id="KW-0238">DNA-binding</keyword>
<dbReference type="EMBL" id="CAFBOS010000039">
    <property type="protein sequence ID" value="CAB4988880.1"/>
    <property type="molecule type" value="Genomic_DNA"/>
</dbReference>
<dbReference type="GO" id="GO:0006310">
    <property type="term" value="P:DNA recombination"/>
    <property type="evidence" value="ECO:0007669"/>
    <property type="project" value="TreeGrafter"/>
</dbReference>
<sequence>MRVLPDVAGIDRTFDYVVPADWDAPGDPRGAIVQPGSLVRIDLHGRRVGAWVLEVDVAPPEGVTLRPLAKVSSLGPPVDVLDLARATAWRWYGRLANVLTTASPPTAVRALPLARPHVVAPQGAGVSYDEAFATAAPLVLRLPPADDAFDVLAAATRRGNALILAPSVDEARTFATRLRRSGVIVALHPRDWAVGAAGATVVGVRAAAFAPVRDLAAIVVVDEHVETYQEERMPTWHARDVCIDRARRAGVPCVLTSPAPTLDALALADERAPSRAVERAGWPIVDVVDRRRDDVGHGGLFSERIVSVLRGEGPVVCVLNRTGRSRLLACAPCGELARCERCHSAVTQRDDGALACGQCAMIRPALCASCGSQQLKNLRLGVTRAREELEALAQRPVAEVTAEHERGDRTSDLYIGTEAVLHQVRSARAVVFLDFDQELLAPRFRAGEQAMGLLVRAARVVGGRAAGGRVVVQTRLPRHEVIDAALHADPGRLVAAERETRTALGYPPFSALAVVSGVAAPAFVDRLGSTAGIDVMGPNDGRWLVRAPDHATLAEVLAAVERPPGRLRVEVDPHRV</sequence>
<proteinExistence type="predicted"/>
<dbReference type="Gene3D" id="3.40.50.300">
    <property type="entry name" value="P-loop containing nucleotide triphosphate hydrolases"/>
    <property type="match status" value="1"/>
</dbReference>
<dbReference type="GO" id="GO:0005524">
    <property type="term" value="F:ATP binding"/>
    <property type="evidence" value="ECO:0007669"/>
    <property type="project" value="UniProtKB-KW"/>
</dbReference>
<reference evidence="7" key="1">
    <citation type="submission" date="2020-05" db="EMBL/GenBank/DDBJ databases">
        <authorList>
            <person name="Chiriac C."/>
            <person name="Salcher M."/>
            <person name="Ghai R."/>
            <person name="Kavagutti S V."/>
        </authorList>
    </citation>
    <scope>NUCLEOTIDE SEQUENCE</scope>
</reference>
<feature type="domain" description="Primosomal protein N' 3' DNA-binding" evidence="4">
    <location>
        <begin position="3"/>
        <end position="104"/>
    </location>
</feature>
<accession>A0A6J7N622</accession>